<evidence type="ECO:0000259" key="3">
    <source>
        <dbReference type="SMART" id="SM00822"/>
    </source>
</evidence>
<feature type="domain" description="Ketoreductase" evidence="3">
    <location>
        <begin position="1"/>
        <end position="184"/>
    </location>
</feature>
<dbReference type="InterPro" id="IPR057326">
    <property type="entry name" value="KR_dom"/>
</dbReference>
<dbReference type="InterPro" id="IPR036291">
    <property type="entry name" value="NAD(P)-bd_dom_sf"/>
</dbReference>
<keyword evidence="5" id="KW-1185">Reference proteome</keyword>
<accession>A0ABW2SLZ4</accession>
<dbReference type="InterPro" id="IPR002347">
    <property type="entry name" value="SDR_fam"/>
</dbReference>
<dbReference type="SMART" id="SM00822">
    <property type="entry name" value="PKS_KR"/>
    <property type="match status" value="1"/>
</dbReference>
<evidence type="ECO:0000313" key="5">
    <source>
        <dbReference type="Proteomes" id="UP001596527"/>
    </source>
</evidence>
<dbReference type="EMBL" id="JBHTEF010000001">
    <property type="protein sequence ID" value="MFC7580925.1"/>
    <property type="molecule type" value="Genomic_DNA"/>
</dbReference>
<sequence length="280" mass="29465">MVTGAAGTIGSVTARRLHEEGAFLVLVDRPEEAPRARLEAVADGIDVHRESVLAVPADIRDQGALDAAFGVGAERFGHVDTVFANAGVLCRSALTQRLDVDDDMWEEALQTNVTGTWRTVRAAAPRLREAGGGAIVITSSIAGVRGGLNNAAYSATKHAVLGIAKTAAHELGHFGIRVNSVLPTGVHTPMFVRSERIRQARPDLSDPGEADAVLVWSHTNLLGVPWIEAIDVANAVLFLASDEARYITGVGLPVDAGQSQLNPFAAVETFVRDAAGGQNL</sequence>
<comment type="caution">
    <text evidence="4">The sequence shown here is derived from an EMBL/GenBank/DDBJ whole genome shotgun (WGS) entry which is preliminary data.</text>
</comment>
<dbReference type="PRINTS" id="PR00081">
    <property type="entry name" value="GDHRDH"/>
</dbReference>
<dbReference type="RefSeq" id="WP_380973568.1">
    <property type="nucleotide sequence ID" value="NZ_JBHTEF010000001.1"/>
</dbReference>
<dbReference type="SUPFAM" id="SSF51735">
    <property type="entry name" value="NAD(P)-binding Rossmann-fold domains"/>
    <property type="match status" value="1"/>
</dbReference>
<evidence type="ECO:0000256" key="1">
    <source>
        <dbReference type="ARBA" id="ARBA00006484"/>
    </source>
</evidence>
<evidence type="ECO:0000256" key="2">
    <source>
        <dbReference type="ARBA" id="ARBA00023002"/>
    </source>
</evidence>
<dbReference type="PRINTS" id="PR00080">
    <property type="entry name" value="SDRFAMILY"/>
</dbReference>
<proteinExistence type="inferred from homology"/>
<dbReference type="CDD" id="cd05233">
    <property type="entry name" value="SDR_c"/>
    <property type="match status" value="1"/>
</dbReference>
<reference evidence="5" key="1">
    <citation type="journal article" date="2019" name="Int. J. Syst. Evol. Microbiol.">
        <title>The Global Catalogue of Microorganisms (GCM) 10K type strain sequencing project: providing services to taxonomists for standard genome sequencing and annotation.</title>
        <authorList>
            <consortium name="The Broad Institute Genomics Platform"/>
            <consortium name="The Broad Institute Genome Sequencing Center for Infectious Disease"/>
            <person name="Wu L."/>
            <person name="Ma J."/>
        </authorList>
    </citation>
    <scope>NUCLEOTIDE SEQUENCE [LARGE SCALE GENOMIC DNA]</scope>
    <source>
        <strain evidence="5">CCUG 56698</strain>
    </source>
</reference>
<comment type="similarity">
    <text evidence="1">Belongs to the short-chain dehydrogenases/reductases (SDR) family.</text>
</comment>
<dbReference type="PANTHER" id="PTHR43180:SF66">
    <property type="entry name" value="SHORT-CHAIN DEHYDROGENASE_REDUCTASE FAMILY PROTEIN"/>
    <property type="match status" value="1"/>
</dbReference>
<keyword evidence="2" id="KW-0560">Oxidoreductase</keyword>
<dbReference type="InterPro" id="IPR020904">
    <property type="entry name" value="Sc_DH/Rdtase_CS"/>
</dbReference>
<protein>
    <submittedName>
        <fullName evidence="4">SDR family oxidoreductase</fullName>
    </submittedName>
</protein>
<gene>
    <name evidence="4" type="ORF">ACFQWG_06910</name>
</gene>
<dbReference type="Pfam" id="PF13561">
    <property type="entry name" value="adh_short_C2"/>
    <property type="match status" value="1"/>
</dbReference>
<organism evidence="4 5">
    <name type="scientific">Schaalia naturae</name>
    <dbReference type="NCBI Taxonomy" id="635203"/>
    <lineage>
        <taxon>Bacteria</taxon>
        <taxon>Bacillati</taxon>
        <taxon>Actinomycetota</taxon>
        <taxon>Actinomycetes</taxon>
        <taxon>Actinomycetales</taxon>
        <taxon>Actinomycetaceae</taxon>
        <taxon>Schaalia</taxon>
    </lineage>
</organism>
<dbReference type="Proteomes" id="UP001596527">
    <property type="component" value="Unassembled WGS sequence"/>
</dbReference>
<dbReference type="PROSITE" id="PS00061">
    <property type="entry name" value="ADH_SHORT"/>
    <property type="match status" value="1"/>
</dbReference>
<evidence type="ECO:0000313" key="4">
    <source>
        <dbReference type="EMBL" id="MFC7580925.1"/>
    </source>
</evidence>
<dbReference type="Gene3D" id="3.40.50.720">
    <property type="entry name" value="NAD(P)-binding Rossmann-like Domain"/>
    <property type="match status" value="1"/>
</dbReference>
<dbReference type="PANTHER" id="PTHR43180">
    <property type="entry name" value="3-OXOACYL-(ACYL-CARRIER-PROTEIN) REDUCTASE (AFU_ORTHOLOGUE AFUA_6G11210)"/>
    <property type="match status" value="1"/>
</dbReference>
<name>A0ABW2SLZ4_9ACTO</name>